<gene>
    <name evidence="2" type="ORF">BACCOP_00113</name>
</gene>
<proteinExistence type="predicted"/>
<name>B3JE25_9BACT</name>
<evidence type="ECO:0000313" key="2">
    <source>
        <dbReference type="EMBL" id="EDV02726.1"/>
    </source>
</evidence>
<sequence length="39" mass="4365">MVRFTAQAQLPARIPQVGNRLPDFGGKALPRKGQGRFRE</sequence>
<protein>
    <submittedName>
        <fullName evidence="2">Uncharacterized protein</fullName>
    </submittedName>
</protein>
<comment type="caution">
    <text evidence="2">The sequence shown here is derived from an EMBL/GenBank/DDBJ whole genome shotgun (WGS) entry which is preliminary data.</text>
</comment>
<feature type="compositionally biased region" description="Basic residues" evidence="1">
    <location>
        <begin position="29"/>
        <end position="39"/>
    </location>
</feature>
<dbReference type="HOGENOM" id="CLU_3304553_0_0_10"/>
<evidence type="ECO:0000313" key="3">
    <source>
        <dbReference type="Proteomes" id="UP000003146"/>
    </source>
</evidence>
<dbReference type="AlphaFoldDB" id="B3JE25"/>
<organism evidence="2 3">
    <name type="scientific">Phocaeicola coprocola DSM 17136</name>
    <dbReference type="NCBI Taxonomy" id="470145"/>
    <lineage>
        <taxon>Bacteria</taxon>
        <taxon>Pseudomonadati</taxon>
        <taxon>Bacteroidota</taxon>
        <taxon>Bacteroidia</taxon>
        <taxon>Bacteroidales</taxon>
        <taxon>Bacteroidaceae</taxon>
        <taxon>Phocaeicola</taxon>
    </lineage>
</organism>
<reference evidence="2 3" key="1">
    <citation type="submission" date="2008-04" db="EMBL/GenBank/DDBJ databases">
        <title>Draft genome sequence of Bacteroides coprocola (DSM 17136).</title>
        <authorList>
            <person name="Sudarsanam P."/>
            <person name="Ley R."/>
            <person name="Guruge J."/>
            <person name="Turnbaugh P.J."/>
            <person name="Mahowald M."/>
            <person name="Liep D."/>
            <person name="Gordon J."/>
        </authorList>
    </citation>
    <scope>NUCLEOTIDE SEQUENCE [LARGE SCALE GENOMIC DNA]</scope>
    <source>
        <strain evidence="2 3">DSM 17136</strain>
    </source>
</reference>
<accession>B3JE25</accession>
<reference evidence="2 3" key="2">
    <citation type="submission" date="2008-04" db="EMBL/GenBank/DDBJ databases">
        <authorList>
            <person name="Fulton L."/>
            <person name="Clifton S."/>
            <person name="Fulton B."/>
            <person name="Xu J."/>
            <person name="Minx P."/>
            <person name="Pepin K.H."/>
            <person name="Johnson M."/>
            <person name="Thiruvilangam P."/>
            <person name="Bhonagiri V."/>
            <person name="Nash W.E."/>
            <person name="Mardis E.R."/>
            <person name="Wilson R.K."/>
        </authorList>
    </citation>
    <scope>NUCLEOTIDE SEQUENCE [LARGE SCALE GENOMIC DNA]</scope>
    <source>
        <strain evidence="2 3">DSM 17136</strain>
    </source>
</reference>
<evidence type="ECO:0000256" key="1">
    <source>
        <dbReference type="SAM" id="MobiDB-lite"/>
    </source>
</evidence>
<dbReference type="STRING" id="470145.BACCOP_00113"/>
<feature type="region of interest" description="Disordered" evidence="1">
    <location>
        <begin position="16"/>
        <end position="39"/>
    </location>
</feature>
<dbReference type="Proteomes" id="UP000003146">
    <property type="component" value="Unassembled WGS sequence"/>
</dbReference>
<dbReference type="EMBL" id="ABIY02000016">
    <property type="protein sequence ID" value="EDV02726.1"/>
    <property type="molecule type" value="Genomic_DNA"/>
</dbReference>